<accession>A0A0X3XAK5</accession>
<dbReference type="AlphaFoldDB" id="A0A0X3XAK5"/>
<protein>
    <submittedName>
        <fullName evidence="2">Uncharacterized protein</fullName>
    </submittedName>
</protein>
<reference evidence="3" key="1">
    <citation type="submission" date="2015-10" db="EMBL/GenBank/DDBJ databases">
        <authorList>
            <person name="Ju K.-S."/>
            <person name="Doroghazi J.R."/>
            <person name="Metcalf W.W."/>
        </authorList>
    </citation>
    <scope>NUCLEOTIDE SEQUENCE [LARGE SCALE GENOMIC DNA]</scope>
    <source>
        <strain evidence="3">NRRL F-8817</strain>
    </source>
</reference>
<proteinExistence type="predicted"/>
<gene>
    <name evidence="2" type="ORF">ADL28_04875</name>
</gene>
<dbReference type="RefSeq" id="WP_059142473.1">
    <property type="nucleotide sequence ID" value="NZ_CP108856.1"/>
</dbReference>
<dbReference type="Proteomes" id="UP000053413">
    <property type="component" value="Unassembled WGS sequence"/>
</dbReference>
<comment type="caution">
    <text evidence="2">The sequence shown here is derived from an EMBL/GenBank/DDBJ whole genome shotgun (WGS) entry which is preliminary data.</text>
</comment>
<name>A0A0X3XAK5_STRVO</name>
<evidence type="ECO:0000313" key="2">
    <source>
        <dbReference type="EMBL" id="KUL66173.1"/>
    </source>
</evidence>
<organism evidence="2 3">
    <name type="scientific">Streptomyces violaceusniger</name>
    <dbReference type="NCBI Taxonomy" id="68280"/>
    <lineage>
        <taxon>Bacteria</taxon>
        <taxon>Bacillati</taxon>
        <taxon>Actinomycetota</taxon>
        <taxon>Actinomycetes</taxon>
        <taxon>Kitasatosporales</taxon>
        <taxon>Streptomycetaceae</taxon>
        <taxon>Streptomyces</taxon>
        <taxon>Streptomyces violaceusniger group</taxon>
    </lineage>
</organism>
<evidence type="ECO:0000256" key="1">
    <source>
        <dbReference type="SAM" id="MobiDB-lite"/>
    </source>
</evidence>
<dbReference type="EMBL" id="LLZJ01000029">
    <property type="protein sequence ID" value="KUL66173.1"/>
    <property type="molecule type" value="Genomic_DNA"/>
</dbReference>
<evidence type="ECO:0000313" key="3">
    <source>
        <dbReference type="Proteomes" id="UP000053413"/>
    </source>
</evidence>
<feature type="region of interest" description="Disordered" evidence="1">
    <location>
        <begin position="100"/>
        <end position="124"/>
    </location>
</feature>
<sequence length="124" mass="13862">MSLTEQYALDLYRAARRGEPAPPAPGRHDWRTVRELREYRYVQAVTAGRAARRRGRDDRLTDAPGAVRAMPHAVRAMPRTVRVIREALAALRLRSAVPLRELPDPGEEGTGRGRDIVGRPVECG</sequence>